<dbReference type="SUPFAM" id="SSF53474">
    <property type="entry name" value="alpha/beta-Hydrolases"/>
    <property type="match status" value="1"/>
</dbReference>
<gene>
    <name evidence="7" type="primary">VDDP4_1</name>
    <name evidence="7" type="ORF">Bhyg_08729</name>
</gene>
<evidence type="ECO:0000256" key="1">
    <source>
        <dbReference type="ARBA" id="ARBA00010036"/>
    </source>
</evidence>
<name>A0A9Q0N6X8_9DIPT</name>
<accession>A0A9Q0N6X8</accession>
<evidence type="ECO:0000313" key="8">
    <source>
        <dbReference type="Proteomes" id="UP001151699"/>
    </source>
</evidence>
<dbReference type="SUPFAM" id="SSF82171">
    <property type="entry name" value="DPP6 N-terminal domain-like"/>
    <property type="match status" value="1"/>
</dbReference>
<dbReference type="Pfam" id="PF00930">
    <property type="entry name" value="DPPIV_N"/>
    <property type="match status" value="1"/>
</dbReference>
<protein>
    <recommendedName>
        <fullName evidence="3">Venom dipeptidyl peptidase 4</fullName>
    </recommendedName>
</protein>
<dbReference type="EMBL" id="WJQU01000002">
    <property type="protein sequence ID" value="KAJ6643764.1"/>
    <property type="molecule type" value="Genomic_DNA"/>
</dbReference>
<evidence type="ECO:0000256" key="2">
    <source>
        <dbReference type="ARBA" id="ARBA00023180"/>
    </source>
</evidence>
<reference evidence="7" key="1">
    <citation type="submission" date="2022-07" db="EMBL/GenBank/DDBJ databases">
        <authorList>
            <person name="Trinca V."/>
            <person name="Uliana J.V.C."/>
            <person name="Torres T.T."/>
            <person name="Ward R.J."/>
            <person name="Monesi N."/>
        </authorList>
    </citation>
    <scope>NUCLEOTIDE SEQUENCE</scope>
    <source>
        <strain evidence="7">HSMRA1968</strain>
        <tissue evidence="7">Whole embryos</tissue>
    </source>
</reference>
<dbReference type="Proteomes" id="UP001151699">
    <property type="component" value="Chromosome B"/>
</dbReference>
<dbReference type="InterPro" id="IPR001375">
    <property type="entry name" value="Peptidase_S9_cat"/>
</dbReference>
<organism evidence="7 8">
    <name type="scientific">Pseudolycoriella hygida</name>
    <dbReference type="NCBI Taxonomy" id="35572"/>
    <lineage>
        <taxon>Eukaryota</taxon>
        <taxon>Metazoa</taxon>
        <taxon>Ecdysozoa</taxon>
        <taxon>Arthropoda</taxon>
        <taxon>Hexapoda</taxon>
        <taxon>Insecta</taxon>
        <taxon>Pterygota</taxon>
        <taxon>Neoptera</taxon>
        <taxon>Endopterygota</taxon>
        <taxon>Diptera</taxon>
        <taxon>Nematocera</taxon>
        <taxon>Sciaroidea</taxon>
        <taxon>Sciaridae</taxon>
        <taxon>Pseudolycoriella</taxon>
    </lineage>
</organism>
<dbReference type="InterPro" id="IPR029058">
    <property type="entry name" value="AB_hydrolase_fold"/>
</dbReference>
<dbReference type="PANTHER" id="PTHR11731">
    <property type="entry name" value="PROTEASE FAMILY S9B,C DIPEPTIDYL-PEPTIDASE IV-RELATED"/>
    <property type="match status" value="1"/>
</dbReference>
<evidence type="ECO:0000256" key="4">
    <source>
        <dbReference type="SAM" id="SignalP"/>
    </source>
</evidence>
<dbReference type="PANTHER" id="PTHR11731:SF154">
    <property type="entry name" value="VENOM DIPEPTIDYL PEPTIDASE 4-LIKE PROTEIN"/>
    <property type="match status" value="1"/>
</dbReference>
<dbReference type="GO" id="GO:0008236">
    <property type="term" value="F:serine-type peptidase activity"/>
    <property type="evidence" value="ECO:0007669"/>
    <property type="project" value="InterPro"/>
</dbReference>
<comment type="caution">
    <text evidence="7">The sequence shown here is derived from an EMBL/GenBank/DDBJ whole genome shotgun (WGS) entry which is preliminary data.</text>
</comment>
<dbReference type="OrthoDB" id="16520at2759"/>
<feature type="domain" description="Dipeptidylpeptidase IV N-terminal" evidence="6">
    <location>
        <begin position="98"/>
        <end position="456"/>
    </location>
</feature>
<dbReference type="Gene3D" id="3.40.50.1820">
    <property type="entry name" value="alpha/beta hydrolase"/>
    <property type="match status" value="1"/>
</dbReference>
<evidence type="ECO:0000259" key="6">
    <source>
        <dbReference type="Pfam" id="PF00930"/>
    </source>
</evidence>
<keyword evidence="8" id="KW-1185">Reference proteome</keyword>
<sequence length="751" mass="85547">MKGTRFMYTTVVLLYLLLCCVLAIPVNNRQSEKKTFAFDDIFPNRFSFRGFNGSWISDDRFLFRNGDLNTYRISDGFVETFLEASVFSNWRSPSYTYSPDYTKLLVRFDVTSIFRHSIVARYDIYDIATRDITHIGDNELLNFCVWSPNGLGVAFVRNNNVFMHQTSGAEIQLTFDGVDGVIYNGVPDWVYEGKYMRELEHEEVLGSGGALWFSPDGNKIAIASFDDTDVEEFTYILYEDQYEKEVALRYPKSGRVNPTVAFRYIDLTDTETWHTFTAPIDKVTGDHILYSVNWITADLVGAFWLNRRQNVGSYQICRTSGDRTCYEAFELREPEGWVDISTPRCTPSGSHCFFIGFGGGEWRNVHRYTLSTPTVAPVPVYASEYTVLSINGFSDDGVDVYFSTTLNNQPHTRHVYKNNECLTCGIVGPEDEVCDYASATFSESFTYFAFTCSGPRPSYTRIYRTSDRTEIISWEENTVNRESLFEYERPLVHFESVPVVDGFFASVKLTLPPEIDLNSSTQKYPMVVEVYGGPNSVRVTNSFSLGFKDYQVTTHKIIHCQIDGRGSGNKGKRLLFTINNKMGTVEIEDQIAVTKYLQEKYPFIDATRTGIWGWSYGGYATAMALSTDKEHVFKCGVSVAPVTAWIYYDSIYTERYMGLPTDSDNILNYNATDVTQHIDELKTHDLLLMHGNADDNVHFQQSMVLTRALVQAGVQFEQASYPNEAHGLSGVSRHVYHTIDKFWINCLNLDS</sequence>
<evidence type="ECO:0000259" key="5">
    <source>
        <dbReference type="Pfam" id="PF00326"/>
    </source>
</evidence>
<dbReference type="InterPro" id="IPR002469">
    <property type="entry name" value="Peptidase_S9B_N"/>
</dbReference>
<proteinExistence type="inferred from homology"/>
<feature type="signal peptide" evidence="4">
    <location>
        <begin position="1"/>
        <end position="23"/>
    </location>
</feature>
<feature type="domain" description="Peptidase S9 prolyl oligopeptidase catalytic" evidence="5">
    <location>
        <begin position="555"/>
        <end position="748"/>
    </location>
</feature>
<dbReference type="InterPro" id="IPR050278">
    <property type="entry name" value="Serine_Prot_S9B/DPPIV"/>
</dbReference>
<dbReference type="Gene3D" id="2.140.10.30">
    <property type="entry name" value="Dipeptidylpeptidase IV, N-terminal domain"/>
    <property type="match status" value="1"/>
</dbReference>
<evidence type="ECO:0000256" key="3">
    <source>
        <dbReference type="ARBA" id="ARBA00072929"/>
    </source>
</evidence>
<evidence type="ECO:0000313" key="7">
    <source>
        <dbReference type="EMBL" id="KAJ6643764.1"/>
    </source>
</evidence>
<dbReference type="FunFam" id="3.40.50.1820:FF:000003">
    <property type="entry name" value="Dipeptidyl peptidase 4"/>
    <property type="match status" value="1"/>
</dbReference>
<keyword evidence="4" id="KW-0732">Signal</keyword>
<dbReference type="AlphaFoldDB" id="A0A9Q0N6X8"/>
<dbReference type="GO" id="GO:0005886">
    <property type="term" value="C:plasma membrane"/>
    <property type="evidence" value="ECO:0007669"/>
    <property type="project" value="TreeGrafter"/>
</dbReference>
<dbReference type="GO" id="GO:0008239">
    <property type="term" value="F:dipeptidyl-peptidase activity"/>
    <property type="evidence" value="ECO:0007669"/>
    <property type="project" value="TreeGrafter"/>
</dbReference>
<dbReference type="GO" id="GO:0006508">
    <property type="term" value="P:proteolysis"/>
    <property type="evidence" value="ECO:0007669"/>
    <property type="project" value="InterPro"/>
</dbReference>
<feature type="chain" id="PRO_5040170568" description="Venom dipeptidyl peptidase 4" evidence="4">
    <location>
        <begin position="24"/>
        <end position="751"/>
    </location>
</feature>
<keyword evidence="2" id="KW-0325">Glycoprotein</keyword>
<dbReference type="Pfam" id="PF00326">
    <property type="entry name" value="Peptidase_S9"/>
    <property type="match status" value="1"/>
</dbReference>
<comment type="similarity">
    <text evidence="1">Belongs to the peptidase S9B family. DPPIV subfamily.</text>
</comment>